<gene>
    <name evidence="1" type="ORF">MKS88_001599</name>
</gene>
<protein>
    <submittedName>
        <fullName evidence="1">Uncharacterized protein</fullName>
    </submittedName>
</protein>
<proteinExistence type="predicted"/>
<evidence type="ECO:0000313" key="2">
    <source>
        <dbReference type="Proteomes" id="UP001056978"/>
    </source>
</evidence>
<organism evidence="1 2">
    <name type="scientific">Plasmodium brasilianum</name>
    <dbReference type="NCBI Taxonomy" id="5824"/>
    <lineage>
        <taxon>Eukaryota</taxon>
        <taxon>Sar</taxon>
        <taxon>Alveolata</taxon>
        <taxon>Apicomplexa</taxon>
        <taxon>Aconoidasida</taxon>
        <taxon>Haemosporida</taxon>
        <taxon>Plasmodiidae</taxon>
        <taxon>Plasmodium</taxon>
        <taxon>Plasmodium (Plasmodium)</taxon>
    </lineage>
</organism>
<comment type="caution">
    <text evidence="1">The sequence shown here is derived from an EMBL/GenBank/DDBJ whole genome shotgun (WGS) entry which is preliminary data.</text>
</comment>
<dbReference type="Proteomes" id="UP001056978">
    <property type="component" value="Chromosome 5"/>
</dbReference>
<reference evidence="1" key="1">
    <citation type="submission" date="2022-06" db="EMBL/GenBank/DDBJ databases">
        <title>The First Complete Genome of the Simian Malaria Parasite Plasmodium brasilianum.</title>
        <authorList>
            <person name="Bajic M."/>
            <person name="Ravishankar S."/>
        </authorList>
    </citation>
    <scope>NUCLEOTIDE SEQUENCE</scope>
    <source>
        <strain evidence="1">Bolivian I</strain>
    </source>
</reference>
<accession>A0ACB9YD82</accession>
<dbReference type="EMBL" id="CM043773">
    <property type="protein sequence ID" value="KAI4840241.1"/>
    <property type="molecule type" value="Genomic_DNA"/>
</dbReference>
<sequence>MEKSIKIPLFIKISWFIFLNWTCHFNNDVCKPNKNLENNYILGKKLSLKFYRILARSKKFNGSCYVALNQNLKDNKIQEEKYFFNNQKGFLEKRKQLSGGLSKNERCNKKVMKNNYNIFETKKYSRLEKKIFKELDYIDFLKNDRIISDKVYKKVIRKKFGLRIFIPVLLLFFFLLSIILDFSGSYGLINGLFQLFKITSLPWHEKINGLLHKSPIGEFFKSVMKEFTKSVSGKEQKVRVIDYSVNFTDFLIYFIPFFILGVTLILGVFYYHKKVKKYEKIKFRKR</sequence>
<keyword evidence="2" id="KW-1185">Reference proteome</keyword>
<name>A0ACB9YD82_PLABR</name>
<evidence type="ECO:0000313" key="1">
    <source>
        <dbReference type="EMBL" id="KAI4840241.1"/>
    </source>
</evidence>